<dbReference type="RefSeq" id="WP_108687770.1">
    <property type="nucleotide sequence ID" value="NZ_QCYK01000002.1"/>
</dbReference>
<sequence length="251" mass="28256">MKKYFFLFILPLCWLAACDPKEDREDMPRPAYTSKDLQYSITQQAGYDNRVMLENKTPGVIPYWDYIVGVSNRQKDTIVLPFAGDFFIKFYAYTKGGPVVDSTKITVTNNDPNYFHNPAWNFLTDGVAGRTWVWAADVPTGFCFGNGSGAATTPEWWQVPASQLGDAVADEMHFDLDGAYNYTITHNGVTTKGLFSLDTTAMSLKITGADIPKGNGVTYNIVKLNDNELTIVQQGDGWRDLWLFKRKGYNY</sequence>
<comment type="caution">
    <text evidence="1">The sequence shown here is derived from an EMBL/GenBank/DDBJ whole genome shotgun (WGS) entry which is preliminary data.</text>
</comment>
<accession>A0A2T7BI15</accession>
<organism evidence="1 2">
    <name type="scientific">Chitinophaga parva</name>
    <dbReference type="NCBI Taxonomy" id="2169414"/>
    <lineage>
        <taxon>Bacteria</taxon>
        <taxon>Pseudomonadati</taxon>
        <taxon>Bacteroidota</taxon>
        <taxon>Chitinophagia</taxon>
        <taxon>Chitinophagales</taxon>
        <taxon>Chitinophagaceae</taxon>
        <taxon>Chitinophaga</taxon>
    </lineage>
</organism>
<evidence type="ECO:0008006" key="3">
    <source>
        <dbReference type="Google" id="ProtNLM"/>
    </source>
</evidence>
<reference evidence="1 2" key="1">
    <citation type="submission" date="2018-04" db="EMBL/GenBank/DDBJ databases">
        <title>Chitinophaga fuyangensis sp. nov., isolated from soil in a chemical factory.</title>
        <authorList>
            <person name="Chen K."/>
        </authorList>
    </citation>
    <scope>NUCLEOTIDE SEQUENCE [LARGE SCALE GENOMIC DNA]</scope>
    <source>
        <strain evidence="1 2">LY-1</strain>
    </source>
</reference>
<dbReference type="EMBL" id="QCYK01000002">
    <property type="protein sequence ID" value="PUZ25931.1"/>
    <property type="molecule type" value="Genomic_DNA"/>
</dbReference>
<gene>
    <name evidence="1" type="ORF">DCC81_16935</name>
</gene>
<proteinExistence type="predicted"/>
<dbReference type="Proteomes" id="UP000244450">
    <property type="component" value="Unassembled WGS sequence"/>
</dbReference>
<name>A0A2T7BI15_9BACT</name>
<protein>
    <recommendedName>
        <fullName evidence="3">Lipoprotein</fullName>
    </recommendedName>
</protein>
<evidence type="ECO:0000313" key="1">
    <source>
        <dbReference type="EMBL" id="PUZ25931.1"/>
    </source>
</evidence>
<dbReference type="OrthoDB" id="646668at2"/>
<dbReference type="PROSITE" id="PS51257">
    <property type="entry name" value="PROKAR_LIPOPROTEIN"/>
    <property type="match status" value="1"/>
</dbReference>
<keyword evidence="2" id="KW-1185">Reference proteome</keyword>
<dbReference type="AlphaFoldDB" id="A0A2T7BI15"/>
<evidence type="ECO:0000313" key="2">
    <source>
        <dbReference type="Proteomes" id="UP000244450"/>
    </source>
</evidence>